<reference evidence="2" key="2">
    <citation type="submission" date="2023-05" db="EMBL/GenBank/DDBJ databases">
        <authorList>
            <person name="Schelkunov M.I."/>
        </authorList>
    </citation>
    <scope>NUCLEOTIDE SEQUENCE</scope>
    <source>
        <strain evidence="2">Hsosn_3</strain>
        <tissue evidence="2">Leaf</tissue>
    </source>
</reference>
<evidence type="ECO:0000256" key="1">
    <source>
        <dbReference type="SAM" id="MobiDB-lite"/>
    </source>
</evidence>
<dbReference type="AlphaFoldDB" id="A0AAD8NEI8"/>
<evidence type="ECO:0000313" key="3">
    <source>
        <dbReference type="Proteomes" id="UP001237642"/>
    </source>
</evidence>
<dbReference type="Proteomes" id="UP001237642">
    <property type="component" value="Unassembled WGS sequence"/>
</dbReference>
<dbReference type="InterPro" id="IPR006652">
    <property type="entry name" value="Kelch_1"/>
</dbReference>
<sequence length="463" mass="52028">MKKSEGIKICLLVEDKYVQMSHSIYMIQIPANHEVEVDSEGFMIDPIYPTMSVDEHTPEQGLINGSAVINLGSRIYFLGGGSFPDFKIDHIPLDKRLSFRFLDTDHLELGFQAAASLKSPKDSPCVFSANNLIYALDSPCSGNFDSTFERYDPESDEWEVLPKPPVKPASLSRCEINWCDCATVVNDMYVFLGNVYGDSNYIFDISTNKWFCILSTSTLCFPFGSLYVDGSFYQLKGRGSHKFGTCETKDNLHASTQELKLVKAGPLPPSAALTNNFSLPAHVRVMATRKELDQGLSLPTDNYVGWREIFHLGGRFFCYVVTTRIGCDPGLDQFHGVHIKVFEEVLPRLKSTPKDKESPFRILASFSYRIHTSQYRPGPFFRCCAFGSVPNSWVEAPLKKKVITKERKTTEADEQSRHEHGGDGSNGQSASNPVKFVKVPEAEFIRLKAQLAEMEKRLKAYET</sequence>
<accession>A0AAD8NEI8</accession>
<dbReference type="SUPFAM" id="SSF117281">
    <property type="entry name" value="Kelch motif"/>
    <property type="match status" value="1"/>
</dbReference>
<reference evidence="2" key="1">
    <citation type="submission" date="2023-02" db="EMBL/GenBank/DDBJ databases">
        <title>Genome of toxic invasive species Heracleum sosnowskyi carries increased number of genes despite the absence of recent whole-genome duplications.</title>
        <authorList>
            <person name="Schelkunov M."/>
            <person name="Shtratnikova V."/>
            <person name="Makarenko M."/>
            <person name="Klepikova A."/>
            <person name="Omelchenko D."/>
            <person name="Novikova G."/>
            <person name="Obukhova E."/>
            <person name="Bogdanov V."/>
            <person name="Penin A."/>
            <person name="Logacheva M."/>
        </authorList>
    </citation>
    <scope>NUCLEOTIDE SEQUENCE</scope>
    <source>
        <strain evidence="2">Hsosn_3</strain>
        <tissue evidence="2">Leaf</tissue>
    </source>
</reference>
<evidence type="ECO:0000313" key="2">
    <source>
        <dbReference type="EMBL" id="KAK1405256.1"/>
    </source>
</evidence>
<feature type="compositionally biased region" description="Basic and acidic residues" evidence="1">
    <location>
        <begin position="405"/>
        <end position="422"/>
    </location>
</feature>
<dbReference type="EMBL" id="JAUIZM010000001">
    <property type="protein sequence ID" value="KAK1405256.1"/>
    <property type="molecule type" value="Genomic_DNA"/>
</dbReference>
<organism evidence="2 3">
    <name type="scientific">Heracleum sosnowskyi</name>
    <dbReference type="NCBI Taxonomy" id="360622"/>
    <lineage>
        <taxon>Eukaryota</taxon>
        <taxon>Viridiplantae</taxon>
        <taxon>Streptophyta</taxon>
        <taxon>Embryophyta</taxon>
        <taxon>Tracheophyta</taxon>
        <taxon>Spermatophyta</taxon>
        <taxon>Magnoliopsida</taxon>
        <taxon>eudicotyledons</taxon>
        <taxon>Gunneridae</taxon>
        <taxon>Pentapetalae</taxon>
        <taxon>asterids</taxon>
        <taxon>campanulids</taxon>
        <taxon>Apiales</taxon>
        <taxon>Apiaceae</taxon>
        <taxon>Apioideae</taxon>
        <taxon>apioid superclade</taxon>
        <taxon>Tordylieae</taxon>
        <taxon>Tordyliinae</taxon>
        <taxon>Heracleum</taxon>
    </lineage>
</organism>
<comment type="caution">
    <text evidence="2">The sequence shown here is derived from an EMBL/GenBank/DDBJ whole genome shotgun (WGS) entry which is preliminary data.</text>
</comment>
<protein>
    <submittedName>
        <fullName evidence="2">Uncharacterized protein</fullName>
    </submittedName>
</protein>
<gene>
    <name evidence="2" type="ORF">POM88_004861</name>
</gene>
<dbReference type="InterPro" id="IPR015915">
    <property type="entry name" value="Kelch-typ_b-propeller"/>
</dbReference>
<dbReference type="Pfam" id="PF01344">
    <property type="entry name" value="Kelch_1"/>
    <property type="match status" value="1"/>
</dbReference>
<keyword evidence="3" id="KW-1185">Reference proteome</keyword>
<proteinExistence type="predicted"/>
<name>A0AAD8NEI8_9APIA</name>
<feature type="region of interest" description="Disordered" evidence="1">
    <location>
        <begin position="405"/>
        <end position="433"/>
    </location>
</feature>
<dbReference type="Gene3D" id="2.120.10.80">
    <property type="entry name" value="Kelch-type beta propeller"/>
    <property type="match status" value="1"/>
</dbReference>